<dbReference type="PROSITE" id="PS50110">
    <property type="entry name" value="RESPONSE_REGULATORY"/>
    <property type="match status" value="1"/>
</dbReference>
<dbReference type="InterPro" id="IPR001789">
    <property type="entry name" value="Sig_transdc_resp-reg_receiver"/>
</dbReference>
<dbReference type="EMBL" id="BDFE01000015">
    <property type="protein sequence ID" value="GAU08330.1"/>
    <property type="molecule type" value="Genomic_DNA"/>
</dbReference>
<dbReference type="SUPFAM" id="SSF52172">
    <property type="entry name" value="CheY-like"/>
    <property type="match status" value="1"/>
</dbReference>
<dbReference type="Pfam" id="PF00072">
    <property type="entry name" value="Response_reg"/>
    <property type="match status" value="1"/>
</dbReference>
<evidence type="ECO:0000313" key="5">
    <source>
        <dbReference type="Proteomes" id="UP000095200"/>
    </source>
</evidence>
<dbReference type="InterPro" id="IPR011006">
    <property type="entry name" value="CheY-like_superfamily"/>
</dbReference>
<name>A0A194AGJ3_9BACT</name>
<dbReference type="SMART" id="SM00471">
    <property type="entry name" value="HDc"/>
    <property type="match status" value="1"/>
</dbReference>
<dbReference type="Gene3D" id="1.10.3210.10">
    <property type="entry name" value="Hypothetical protein af1432"/>
    <property type="match status" value="1"/>
</dbReference>
<feature type="modified residue" description="4-aspartylphosphate" evidence="1">
    <location>
        <position position="59"/>
    </location>
</feature>
<dbReference type="OrthoDB" id="9803649at2"/>
<keyword evidence="1" id="KW-0597">Phosphoprotein</keyword>
<evidence type="ECO:0000259" key="2">
    <source>
        <dbReference type="PROSITE" id="PS50110"/>
    </source>
</evidence>
<dbReference type="SUPFAM" id="SSF109604">
    <property type="entry name" value="HD-domain/PDEase-like"/>
    <property type="match status" value="1"/>
</dbReference>
<feature type="domain" description="Response regulatory" evidence="2">
    <location>
        <begin position="8"/>
        <end position="123"/>
    </location>
</feature>
<organism evidence="4 5">
    <name type="scientific">Desulfoplanes formicivorans</name>
    <dbReference type="NCBI Taxonomy" id="1592317"/>
    <lineage>
        <taxon>Bacteria</taxon>
        <taxon>Pseudomonadati</taxon>
        <taxon>Thermodesulfobacteriota</taxon>
        <taxon>Desulfovibrionia</taxon>
        <taxon>Desulfovibrionales</taxon>
        <taxon>Desulfoplanaceae</taxon>
        <taxon>Desulfoplanes</taxon>
    </lineage>
</organism>
<dbReference type="CDD" id="cd17569">
    <property type="entry name" value="REC_HupR-like"/>
    <property type="match status" value="1"/>
</dbReference>
<dbReference type="Proteomes" id="UP000095200">
    <property type="component" value="Unassembled WGS sequence"/>
</dbReference>
<feature type="domain" description="HDOD" evidence="3">
    <location>
        <begin position="141"/>
        <end position="339"/>
    </location>
</feature>
<keyword evidence="4" id="KW-0418">Kinase</keyword>
<comment type="caution">
    <text evidence="4">The sequence shown here is derived from an EMBL/GenBank/DDBJ whole genome shotgun (WGS) entry which is preliminary data.</text>
</comment>
<dbReference type="STRING" id="1592317.DPF_1036"/>
<gene>
    <name evidence="4" type="ORF">DPF_1036</name>
</gene>
<evidence type="ECO:0000259" key="3">
    <source>
        <dbReference type="PROSITE" id="PS51833"/>
    </source>
</evidence>
<dbReference type="InterPro" id="IPR003607">
    <property type="entry name" value="HD/PDEase_dom"/>
</dbReference>
<dbReference type="InterPro" id="IPR013976">
    <property type="entry name" value="HDOD"/>
</dbReference>
<keyword evidence="4" id="KW-0808">Transferase</keyword>
<dbReference type="Gene3D" id="3.40.50.2300">
    <property type="match status" value="1"/>
</dbReference>
<dbReference type="PROSITE" id="PS51833">
    <property type="entry name" value="HDOD"/>
    <property type="match status" value="1"/>
</dbReference>
<dbReference type="InterPro" id="IPR052340">
    <property type="entry name" value="RNase_Y/CdgJ"/>
</dbReference>
<sequence>MTESQKFQILFVDDEKNVLDGLRRPLRSMRKQWDMHFATSGRQGLAILAQQEMDLVVSDMYMPEMDGAAFLRQVMEHYPNTIRTILSGHSDKSLILKTLKPAHKFLHKPCSPETLIAWVKDILFFRQILPSRELREQLNGIGALPGQPLFFALLFEAIAHDDPQEVGEILPYDVNMAANLLKVTLNTFFTKTQGLPSLSDSAKLIGMDLLYEIVSSKDIFAAYNEMPYSGFSIDNLWRHCLRTARYAAIIAALESADSSFVNKCYLAGLLHDIGKYLLITTYPGDYASVLKHAPSQEQPLWALERAALGACHGMVGAYLMGIWGLPKEIVEAIAFHERPSAIKRWEVSPLCIVHVANVLDHLFLRMGKNDPLGQLDVTFLQQTISKEKLQRWQKACKKFFSQAASELTLLHW</sequence>
<dbReference type="AlphaFoldDB" id="A0A194AGJ3"/>
<evidence type="ECO:0000313" key="4">
    <source>
        <dbReference type="EMBL" id="GAU08330.1"/>
    </source>
</evidence>
<keyword evidence="5" id="KW-1185">Reference proteome</keyword>
<dbReference type="RefSeq" id="WP_069857821.1">
    <property type="nucleotide sequence ID" value="NZ_BDFE01000015.1"/>
</dbReference>
<protein>
    <submittedName>
        <fullName evidence="4">Histidine kinase</fullName>
    </submittedName>
</protein>
<dbReference type="GO" id="GO:0016301">
    <property type="term" value="F:kinase activity"/>
    <property type="evidence" value="ECO:0007669"/>
    <property type="project" value="UniProtKB-KW"/>
</dbReference>
<accession>A0A194AGJ3</accession>
<proteinExistence type="predicted"/>
<dbReference type="SMART" id="SM00448">
    <property type="entry name" value="REC"/>
    <property type="match status" value="1"/>
</dbReference>
<reference evidence="5" key="1">
    <citation type="submission" date="2016-06" db="EMBL/GenBank/DDBJ databases">
        <title>Draft genome sequence of Desulfoplanes formicivorans strain Pf12B.</title>
        <authorList>
            <person name="Watanabe M."/>
            <person name="Kojima H."/>
            <person name="Fukui M."/>
        </authorList>
    </citation>
    <scope>NUCLEOTIDE SEQUENCE [LARGE SCALE GENOMIC DNA]</scope>
    <source>
        <strain evidence="5">Pf12B</strain>
    </source>
</reference>
<dbReference type="CDD" id="cd00077">
    <property type="entry name" value="HDc"/>
    <property type="match status" value="1"/>
</dbReference>
<dbReference type="PANTHER" id="PTHR33525:SF3">
    <property type="entry name" value="RIBONUCLEASE Y"/>
    <property type="match status" value="1"/>
</dbReference>
<dbReference type="Pfam" id="PF08668">
    <property type="entry name" value="HDOD"/>
    <property type="match status" value="1"/>
</dbReference>
<evidence type="ECO:0000256" key="1">
    <source>
        <dbReference type="PROSITE-ProRule" id="PRU00169"/>
    </source>
</evidence>
<dbReference type="PANTHER" id="PTHR33525">
    <property type="match status" value="1"/>
</dbReference>
<dbReference type="GO" id="GO:0000160">
    <property type="term" value="P:phosphorelay signal transduction system"/>
    <property type="evidence" value="ECO:0007669"/>
    <property type="project" value="InterPro"/>
</dbReference>